<dbReference type="Gene3D" id="3.40.50.720">
    <property type="entry name" value="NAD(P)-binding Rossmann-like Domain"/>
    <property type="match status" value="1"/>
</dbReference>
<dbReference type="AlphaFoldDB" id="A0A7Y6NRK3"/>
<dbReference type="InterPro" id="IPR036291">
    <property type="entry name" value="NAD(P)-bd_dom_sf"/>
</dbReference>
<accession>A0A7Y6NRK3</accession>
<proteinExistence type="inferred from homology"/>
<protein>
    <submittedName>
        <fullName evidence="3">SDR family oxidoreductase</fullName>
    </submittedName>
</protein>
<dbReference type="InterPro" id="IPR002347">
    <property type="entry name" value="SDR_fam"/>
</dbReference>
<dbReference type="SUPFAM" id="SSF51735">
    <property type="entry name" value="NAD(P)-binding Rossmann-fold domains"/>
    <property type="match status" value="1"/>
</dbReference>
<gene>
    <name evidence="3" type="ORF">HQN59_19780</name>
</gene>
<dbReference type="RefSeq" id="WP_176070845.1">
    <property type="nucleotide sequence ID" value="NZ_JABWMJ010000010.1"/>
</dbReference>
<sequence length="270" mass="27681">MHRRTSRFEGEVAVVTGAASGIGQATAVLLASEGADLVLVDVADTEQTQALVAEAGTRAVSCLGDVADPGTAERARESARSHFGVATVLVNVAGLPDIAPEAGIECVDLERWQRVLAVNLTGPFLMARALLPGMRQAGRGAIVNVSSMAGRLYSLNATPAYTSSKAGLLGLTRHLASDYGMHGIRVNAICPGSVDTPMLRGSLGGPADGVAGDAATSRRRDRVAAVRSMTALGRMATAREQALAIAFLASSDAAFVTGVALDTNGGFYMA</sequence>
<dbReference type="PANTHER" id="PTHR42760">
    <property type="entry name" value="SHORT-CHAIN DEHYDROGENASES/REDUCTASES FAMILY MEMBER"/>
    <property type="match status" value="1"/>
</dbReference>
<dbReference type="PRINTS" id="PR00080">
    <property type="entry name" value="SDRFAMILY"/>
</dbReference>
<dbReference type="EMBL" id="JABWMJ010000010">
    <property type="protein sequence ID" value="NUZ08010.1"/>
    <property type="molecule type" value="Genomic_DNA"/>
</dbReference>
<dbReference type="PRINTS" id="PR00081">
    <property type="entry name" value="GDHRDH"/>
</dbReference>
<dbReference type="FunFam" id="3.40.50.720:FF:000084">
    <property type="entry name" value="Short-chain dehydrogenase reductase"/>
    <property type="match status" value="1"/>
</dbReference>
<name>A0A7Y6NRK3_9BURK</name>
<evidence type="ECO:0000256" key="2">
    <source>
        <dbReference type="ARBA" id="ARBA00023002"/>
    </source>
</evidence>
<evidence type="ECO:0000313" key="4">
    <source>
        <dbReference type="Proteomes" id="UP000529637"/>
    </source>
</evidence>
<dbReference type="PANTHER" id="PTHR42760:SF133">
    <property type="entry name" value="3-OXOACYL-[ACYL-CARRIER-PROTEIN] REDUCTASE"/>
    <property type="match status" value="1"/>
</dbReference>
<reference evidence="3 4" key="1">
    <citation type="submission" date="2020-06" db="EMBL/GenBank/DDBJ databases">
        <title>Schlegella sp. ID0723 isolated from air conditioner.</title>
        <authorList>
            <person name="Kim D.Y."/>
            <person name="Kim D.-U."/>
        </authorList>
    </citation>
    <scope>NUCLEOTIDE SEQUENCE [LARGE SCALE GENOMIC DNA]</scope>
    <source>
        <strain evidence="3 4">ID0723</strain>
    </source>
</reference>
<dbReference type="CDD" id="cd05233">
    <property type="entry name" value="SDR_c"/>
    <property type="match status" value="1"/>
</dbReference>
<evidence type="ECO:0000256" key="1">
    <source>
        <dbReference type="ARBA" id="ARBA00006484"/>
    </source>
</evidence>
<dbReference type="Pfam" id="PF13561">
    <property type="entry name" value="adh_short_C2"/>
    <property type="match status" value="1"/>
</dbReference>
<dbReference type="Proteomes" id="UP000529637">
    <property type="component" value="Unassembled WGS sequence"/>
</dbReference>
<keyword evidence="4" id="KW-1185">Reference proteome</keyword>
<dbReference type="GO" id="GO:0016616">
    <property type="term" value="F:oxidoreductase activity, acting on the CH-OH group of donors, NAD or NADP as acceptor"/>
    <property type="evidence" value="ECO:0007669"/>
    <property type="project" value="TreeGrafter"/>
</dbReference>
<comment type="similarity">
    <text evidence="1">Belongs to the short-chain dehydrogenases/reductases (SDR) family.</text>
</comment>
<evidence type="ECO:0000313" key="3">
    <source>
        <dbReference type="EMBL" id="NUZ08010.1"/>
    </source>
</evidence>
<organism evidence="3 4">
    <name type="scientific">Piscinibacter koreensis</name>
    <dbReference type="NCBI Taxonomy" id="2742824"/>
    <lineage>
        <taxon>Bacteria</taxon>
        <taxon>Pseudomonadati</taxon>
        <taxon>Pseudomonadota</taxon>
        <taxon>Betaproteobacteria</taxon>
        <taxon>Burkholderiales</taxon>
        <taxon>Sphaerotilaceae</taxon>
        <taxon>Piscinibacter</taxon>
    </lineage>
</organism>
<comment type="caution">
    <text evidence="3">The sequence shown here is derived from an EMBL/GenBank/DDBJ whole genome shotgun (WGS) entry which is preliminary data.</text>
</comment>
<keyword evidence="2" id="KW-0560">Oxidoreductase</keyword>